<dbReference type="STRING" id="174720.A0A0N5BYY0"/>
<proteinExistence type="predicted"/>
<dbReference type="GO" id="GO:0003676">
    <property type="term" value="F:nucleic acid binding"/>
    <property type="evidence" value="ECO:0007669"/>
    <property type="project" value="InterPro"/>
</dbReference>
<dbReference type="Proteomes" id="UP000046392">
    <property type="component" value="Unplaced"/>
</dbReference>
<evidence type="ECO:0000313" key="2">
    <source>
        <dbReference type="WBParaSite" id="SPAL_0001097850.1"/>
    </source>
</evidence>
<protein>
    <submittedName>
        <fullName evidence="2">KTSC domain-containing protein</fullName>
    </submittedName>
</protein>
<dbReference type="WBParaSite" id="SPAL_0001097850.1">
    <property type="protein sequence ID" value="SPAL_0001097850.1"/>
    <property type="gene ID" value="SPAL_0001097850"/>
</dbReference>
<keyword evidence="1" id="KW-1185">Reference proteome</keyword>
<dbReference type="AlphaFoldDB" id="A0A0N5BYY0"/>
<evidence type="ECO:0000313" key="1">
    <source>
        <dbReference type="Proteomes" id="UP000046392"/>
    </source>
</evidence>
<dbReference type="Gene3D" id="3.30.420.10">
    <property type="entry name" value="Ribonuclease H-like superfamily/Ribonuclease H"/>
    <property type="match status" value="1"/>
</dbReference>
<sequence>MSTNFTPEVVIDRGCKKADYTEFCIQVHRSLLGTSEIYKYSAIANDCDATLLSSYCYEKGGCYTINLN</sequence>
<accession>A0A0N5BYY0</accession>
<dbReference type="InterPro" id="IPR036397">
    <property type="entry name" value="RNaseH_sf"/>
</dbReference>
<reference evidence="2" key="1">
    <citation type="submission" date="2017-02" db="UniProtKB">
        <authorList>
            <consortium name="WormBaseParasite"/>
        </authorList>
    </citation>
    <scope>IDENTIFICATION</scope>
</reference>
<organism evidence="1 2">
    <name type="scientific">Strongyloides papillosus</name>
    <name type="common">Intestinal threadworm</name>
    <dbReference type="NCBI Taxonomy" id="174720"/>
    <lineage>
        <taxon>Eukaryota</taxon>
        <taxon>Metazoa</taxon>
        <taxon>Ecdysozoa</taxon>
        <taxon>Nematoda</taxon>
        <taxon>Chromadorea</taxon>
        <taxon>Rhabditida</taxon>
        <taxon>Tylenchina</taxon>
        <taxon>Panagrolaimomorpha</taxon>
        <taxon>Strongyloidoidea</taxon>
        <taxon>Strongyloididae</taxon>
        <taxon>Strongyloides</taxon>
    </lineage>
</organism>
<name>A0A0N5BYY0_STREA</name>